<dbReference type="OrthoDB" id="354816at2"/>
<evidence type="ECO:0000313" key="4">
    <source>
        <dbReference type="Proteomes" id="UP000182360"/>
    </source>
</evidence>
<dbReference type="eggNOG" id="COG4653">
    <property type="taxonomic scope" value="Bacteria"/>
</dbReference>
<reference evidence="3 4" key="1">
    <citation type="submission" date="2016-10" db="EMBL/GenBank/DDBJ databases">
        <authorList>
            <person name="de Groot N.N."/>
        </authorList>
    </citation>
    <scope>NUCLEOTIDE SEQUENCE [LARGE SCALE GENOMIC DNA]</scope>
    <source>
        <strain evidence="3 4">B25</strain>
    </source>
</reference>
<dbReference type="EMBL" id="FOFU01000010">
    <property type="protein sequence ID" value="SEQ77746.1"/>
    <property type="molecule type" value="Genomic_DNA"/>
</dbReference>
<accession>A0A1H9IT70</accession>
<protein>
    <submittedName>
        <fullName evidence="3">Phage major capsid protein, HK97 family</fullName>
    </submittedName>
</protein>
<proteinExistence type="predicted"/>
<evidence type="ECO:0000256" key="1">
    <source>
        <dbReference type="ARBA" id="ARBA00004328"/>
    </source>
</evidence>
<dbReference type="InterPro" id="IPR054612">
    <property type="entry name" value="Phage_capsid-like_C"/>
</dbReference>
<evidence type="ECO:0000259" key="2">
    <source>
        <dbReference type="Pfam" id="PF05065"/>
    </source>
</evidence>
<sequence>MNEVIVSLQQKLSNMKSLVPTEAATPEQISKYFNETEELIDGILKMADSQQTASTSEIEGVKEAVKELRNLLKKTDAEMKPLSYRDVCYNLGKALCAAWNKDHETLGQLKFCPNIRAEKWNNPKDFTWETGKGFVPSKAVLGEPIGNLANNDQYLINPIYEETIMQEAAKQSQMMNLVTHRPMNGPSIFIPERDRGGIELKWLTSYGQKIDATKSNMPTRTELKAYTLAGYVPFFDEFGEDVFVDLGKMFLEDFTEAYGQEFDRQCLIADDDPFTGAINMEHAEVCRIQSTDESKLTYLDFRKAELMVEPEERKYCKWFLHETFLNHIANIQDDNHNPIWRKPGDGMPGRIDGYDVVESRLMPQLADVEADSVVAIFMNPKRIIHGNRKGIEIKRFDETTESLEYGELFMRFRKRDGFLVTRPKKNMVLLKTAEA</sequence>
<dbReference type="Proteomes" id="UP000182360">
    <property type="component" value="Unassembled WGS sequence"/>
</dbReference>
<evidence type="ECO:0000313" key="3">
    <source>
        <dbReference type="EMBL" id="SEQ77746.1"/>
    </source>
</evidence>
<dbReference type="SUPFAM" id="SSF56563">
    <property type="entry name" value="Major capsid protein gp5"/>
    <property type="match status" value="1"/>
</dbReference>
<dbReference type="AlphaFoldDB" id="A0A1H9IT70"/>
<dbReference type="InterPro" id="IPR024455">
    <property type="entry name" value="Phage_capsid"/>
</dbReference>
<dbReference type="RefSeq" id="WP_074645087.1">
    <property type="nucleotide sequence ID" value="NZ_FOFU01000010.1"/>
</dbReference>
<keyword evidence="4" id="KW-1185">Reference proteome</keyword>
<dbReference type="Pfam" id="PF05065">
    <property type="entry name" value="Phage_capsid"/>
    <property type="match status" value="1"/>
</dbReference>
<gene>
    <name evidence="3" type="ORF">SAMN04487977_11096</name>
</gene>
<dbReference type="NCBIfam" id="TIGR01554">
    <property type="entry name" value="major_cap_HK97"/>
    <property type="match status" value="1"/>
</dbReference>
<organism evidence="3 4">
    <name type="scientific">Treponema bryantii</name>
    <dbReference type="NCBI Taxonomy" id="163"/>
    <lineage>
        <taxon>Bacteria</taxon>
        <taxon>Pseudomonadati</taxon>
        <taxon>Spirochaetota</taxon>
        <taxon>Spirochaetia</taxon>
        <taxon>Spirochaetales</taxon>
        <taxon>Treponemataceae</taxon>
        <taxon>Treponema</taxon>
    </lineage>
</organism>
<feature type="domain" description="Phage capsid-like C-terminal" evidence="2">
    <location>
        <begin position="153"/>
        <end position="424"/>
    </location>
</feature>
<comment type="subcellular location">
    <subcellularLocation>
        <location evidence="1">Virion</location>
    </subcellularLocation>
</comment>
<name>A0A1H9IT70_9SPIR</name>